<dbReference type="GO" id="GO:0043565">
    <property type="term" value="F:sequence-specific DNA binding"/>
    <property type="evidence" value="ECO:0007669"/>
    <property type="project" value="InterPro"/>
</dbReference>
<proteinExistence type="predicted"/>
<dbReference type="PROSITE" id="PS01124">
    <property type="entry name" value="HTH_ARAC_FAMILY_2"/>
    <property type="match status" value="1"/>
</dbReference>
<dbReference type="Pfam" id="PF20240">
    <property type="entry name" value="DUF6597"/>
    <property type="match status" value="1"/>
</dbReference>
<keyword evidence="2" id="KW-0238">DNA-binding</keyword>
<evidence type="ECO:0000256" key="3">
    <source>
        <dbReference type="ARBA" id="ARBA00023163"/>
    </source>
</evidence>
<protein>
    <submittedName>
        <fullName evidence="5">Helix-turn-helix domain-containing protein</fullName>
    </submittedName>
</protein>
<dbReference type="InterPro" id="IPR018060">
    <property type="entry name" value="HTH_AraC"/>
</dbReference>
<dbReference type="AlphaFoldDB" id="A0A7X4RU62"/>
<keyword evidence="3" id="KW-0804">Transcription</keyword>
<reference evidence="5 6" key="1">
    <citation type="submission" date="2019-10" db="EMBL/GenBank/DDBJ databases">
        <title>Vibrio sp. nov. isolated from a shrimp pond.</title>
        <authorList>
            <person name="Gomez-Gil B."/>
            <person name="Enciso-Ibarra J."/>
            <person name="Enciso-Ibarra K."/>
            <person name="Bolan-Mejia C."/>
        </authorList>
    </citation>
    <scope>NUCLEOTIDE SEQUENCE [LARGE SCALE GENOMIC DNA]</scope>
    <source>
        <strain evidence="5 6">CAIM 722</strain>
    </source>
</reference>
<dbReference type="InterPro" id="IPR046532">
    <property type="entry name" value="DUF6597"/>
</dbReference>
<dbReference type="Pfam" id="PF12833">
    <property type="entry name" value="HTH_18"/>
    <property type="match status" value="1"/>
</dbReference>
<name>A0A7X4RU62_9VIBR</name>
<organism evidence="5 6">
    <name type="scientific">Vibrio eleionomae</name>
    <dbReference type="NCBI Taxonomy" id="2653505"/>
    <lineage>
        <taxon>Bacteria</taxon>
        <taxon>Pseudomonadati</taxon>
        <taxon>Pseudomonadota</taxon>
        <taxon>Gammaproteobacteria</taxon>
        <taxon>Vibrionales</taxon>
        <taxon>Vibrionaceae</taxon>
        <taxon>Vibrio</taxon>
    </lineage>
</organism>
<evidence type="ECO:0000256" key="2">
    <source>
        <dbReference type="ARBA" id="ARBA00023125"/>
    </source>
</evidence>
<dbReference type="RefSeq" id="WP_161154201.1">
    <property type="nucleotide sequence ID" value="NZ_WEKT01000008.1"/>
</dbReference>
<gene>
    <name evidence="5" type="ORF">F9817_06795</name>
</gene>
<sequence length="277" mass="31551">MADIIARQHVAGIHSKQPWFVLSASQFYTHQTPKHPYISHFYSFTMDSEAGETIAIPDGCVDLLFDCDNENPASLVCGTTLQAREVRFNPHHSYFGVRFIPGIVPDFLNVIAAELIEQQSSLTDVVCDSNYICEQVVKADSFMARVNLINSFLEQKQARIPSRLTSQLVAKICAEKGNIQVQDLERYSGYTTRTLQRQFQQDIGLTPKTFIRAIRCQSAVYSINHLDNVTFTDLASGLGFSDQAHFLREFKKLVHVTPMQYQHKVKQNQYLDHLTTW</sequence>
<keyword evidence="6" id="KW-1185">Reference proteome</keyword>
<dbReference type="GO" id="GO:0003700">
    <property type="term" value="F:DNA-binding transcription factor activity"/>
    <property type="evidence" value="ECO:0007669"/>
    <property type="project" value="InterPro"/>
</dbReference>
<dbReference type="PANTHER" id="PTHR46796">
    <property type="entry name" value="HTH-TYPE TRANSCRIPTIONAL ACTIVATOR RHAS-RELATED"/>
    <property type="match status" value="1"/>
</dbReference>
<accession>A0A7X4RU62</accession>
<dbReference type="SMART" id="SM00342">
    <property type="entry name" value="HTH_ARAC"/>
    <property type="match status" value="1"/>
</dbReference>
<dbReference type="Gene3D" id="1.10.10.60">
    <property type="entry name" value="Homeodomain-like"/>
    <property type="match status" value="1"/>
</dbReference>
<dbReference type="InterPro" id="IPR050204">
    <property type="entry name" value="AraC_XylS_family_regulators"/>
</dbReference>
<dbReference type="EMBL" id="WEKT01000008">
    <property type="protein sequence ID" value="MZI92902.1"/>
    <property type="molecule type" value="Genomic_DNA"/>
</dbReference>
<evidence type="ECO:0000256" key="1">
    <source>
        <dbReference type="ARBA" id="ARBA00023015"/>
    </source>
</evidence>
<evidence type="ECO:0000313" key="6">
    <source>
        <dbReference type="Proteomes" id="UP000462621"/>
    </source>
</evidence>
<evidence type="ECO:0000259" key="4">
    <source>
        <dbReference type="PROSITE" id="PS01124"/>
    </source>
</evidence>
<comment type="caution">
    <text evidence="5">The sequence shown here is derived from an EMBL/GenBank/DDBJ whole genome shotgun (WGS) entry which is preliminary data.</text>
</comment>
<keyword evidence="1" id="KW-0805">Transcription regulation</keyword>
<dbReference type="InterPro" id="IPR009057">
    <property type="entry name" value="Homeodomain-like_sf"/>
</dbReference>
<evidence type="ECO:0000313" key="5">
    <source>
        <dbReference type="EMBL" id="MZI92902.1"/>
    </source>
</evidence>
<dbReference type="Proteomes" id="UP000462621">
    <property type="component" value="Unassembled WGS sequence"/>
</dbReference>
<dbReference type="SUPFAM" id="SSF46689">
    <property type="entry name" value="Homeodomain-like"/>
    <property type="match status" value="1"/>
</dbReference>
<feature type="domain" description="HTH araC/xylS-type" evidence="4">
    <location>
        <begin position="162"/>
        <end position="264"/>
    </location>
</feature>